<reference evidence="4 5" key="1">
    <citation type="submission" date="2013-04" db="EMBL/GenBank/DDBJ databases">
        <title>Hyphomonas hirschiana VP5 Genome Sequencing.</title>
        <authorList>
            <person name="Lai Q."/>
            <person name="Shao Z."/>
        </authorList>
    </citation>
    <scope>NUCLEOTIDE SEQUENCE [LARGE SCALE GENOMIC DNA]</scope>
    <source>
        <strain evidence="4 5">VP5</strain>
    </source>
</reference>
<evidence type="ECO:0000256" key="2">
    <source>
        <dbReference type="SAM" id="SignalP"/>
    </source>
</evidence>
<feature type="region of interest" description="Disordered" evidence="1">
    <location>
        <begin position="134"/>
        <end position="160"/>
    </location>
</feature>
<name>A0A059G005_9PROT</name>
<dbReference type="InterPro" id="IPR003609">
    <property type="entry name" value="Pan_app"/>
</dbReference>
<accession>A0A059G005</accession>
<dbReference type="Gene3D" id="3.50.4.10">
    <property type="entry name" value="Hepatocyte Growth Factor"/>
    <property type="match status" value="1"/>
</dbReference>
<evidence type="ECO:0000313" key="5">
    <source>
        <dbReference type="Proteomes" id="UP000025061"/>
    </source>
</evidence>
<comment type="caution">
    <text evidence="4">The sequence shown here is derived from an EMBL/GenBank/DDBJ whole genome shotgun (WGS) entry which is preliminary data.</text>
</comment>
<feature type="signal peptide" evidence="2">
    <location>
        <begin position="1"/>
        <end position="20"/>
    </location>
</feature>
<keyword evidence="2" id="KW-0732">Signal</keyword>
<dbReference type="Proteomes" id="UP000025061">
    <property type="component" value="Unassembled WGS sequence"/>
</dbReference>
<organism evidence="4 5">
    <name type="scientific">Hyphomonas hirschiana VP5</name>
    <dbReference type="NCBI Taxonomy" id="1280951"/>
    <lineage>
        <taxon>Bacteria</taxon>
        <taxon>Pseudomonadati</taxon>
        <taxon>Pseudomonadota</taxon>
        <taxon>Alphaproteobacteria</taxon>
        <taxon>Hyphomonadales</taxon>
        <taxon>Hyphomonadaceae</taxon>
        <taxon>Hyphomonas</taxon>
    </lineage>
</organism>
<keyword evidence="5" id="KW-1185">Reference proteome</keyword>
<dbReference type="Pfam" id="PF14295">
    <property type="entry name" value="PAN_4"/>
    <property type="match status" value="1"/>
</dbReference>
<sequence>MRLAMLIAAACLGLAASAHADGKDGKTLSVAPIAPLEATGTEAVYEPAALPPGHEPNVYRFGATYAVVSSVSSLACEAACDDDLSCKAWSFVDTYGASPARCELKRGQGRKEENPLATSGIALALKKAALGETPVPAAQPVPEPGQLQGGVTPAPVPSLP</sequence>
<dbReference type="RefSeq" id="WP_011645781.1">
    <property type="nucleotide sequence ID" value="NZ_ARYI01000001.1"/>
</dbReference>
<feature type="domain" description="Apple" evidence="3">
    <location>
        <begin position="60"/>
        <end position="105"/>
    </location>
</feature>
<gene>
    <name evidence="4" type="ORF">HHI_01470</name>
</gene>
<dbReference type="EMBL" id="ARYI01000001">
    <property type="protein sequence ID" value="KCZ96307.1"/>
    <property type="molecule type" value="Genomic_DNA"/>
</dbReference>
<dbReference type="OrthoDB" id="7620116at2"/>
<evidence type="ECO:0000313" key="4">
    <source>
        <dbReference type="EMBL" id="KCZ96307.1"/>
    </source>
</evidence>
<proteinExistence type="predicted"/>
<protein>
    <recommendedName>
        <fullName evidence="3">Apple domain-containing protein</fullName>
    </recommendedName>
</protein>
<dbReference type="AlphaFoldDB" id="A0A059G005"/>
<evidence type="ECO:0000259" key="3">
    <source>
        <dbReference type="Pfam" id="PF14295"/>
    </source>
</evidence>
<feature type="chain" id="PRO_5001573518" description="Apple domain-containing protein" evidence="2">
    <location>
        <begin position="21"/>
        <end position="160"/>
    </location>
</feature>
<dbReference type="PATRIC" id="fig|1280951.3.peg.296"/>
<evidence type="ECO:0000256" key="1">
    <source>
        <dbReference type="SAM" id="MobiDB-lite"/>
    </source>
</evidence>